<evidence type="ECO:0000256" key="4">
    <source>
        <dbReference type="ARBA" id="ARBA00022679"/>
    </source>
</evidence>
<dbReference type="FunFam" id="3.30.565.10:FF:000006">
    <property type="entry name" value="Sensor histidine kinase WalK"/>
    <property type="match status" value="1"/>
</dbReference>
<gene>
    <name evidence="11" type="ORF">A2966_02850</name>
</gene>
<evidence type="ECO:0000256" key="7">
    <source>
        <dbReference type="ARBA" id="ARBA00023136"/>
    </source>
</evidence>
<organism evidence="11 12">
    <name type="scientific">Candidatus Roizmanbacteria bacterium RIFCSPLOWO2_01_FULL_41_22</name>
    <dbReference type="NCBI Taxonomy" id="1802067"/>
    <lineage>
        <taxon>Bacteria</taxon>
        <taxon>Candidatus Roizmaniibacteriota</taxon>
    </lineage>
</organism>
<comment type="catalytic activity">
    <reaction evidence="1">
        <text>ATP + protein L-histidine = ADP + protein N-phospho-L-histidine.</text>
        <dbReference type="EC" id="2.7.13.3"/>
    </reaction>
</comment>
<protein>
    <recommendedName>
        <fullName evidence="2">histidine kinase</fullName>
        <ecNumber evidence="2">2.7.13.3</ecNumber>
    </recommendedName>
</protein>
<reference evidence="11 12" key="1">
    <citation type="journal article" date="2016" name="Nat. Commun.">
        <title>Thousands of microbial genomes shed light on interconnected biogeochemical processes in an aquifer system.</title>
        <authorList>
            <person name="Anantharaman K."/>
            <person name="Brown C.T."/>
            <person name="Hug L.A."/>
            <person name="Sharon I."/>
            <person name="Castelle C.J."/>
            <person name="Probst A.J."/>
            <person name="Thomas B.C."/>
            <person name="Singh A."/>
            <person name="Wilkins M.J."/>
            <person name="Karaoz U."/>
            <person name="Brodie E.L."/>
            <person name="Williams K.H."/>
            <person name="Hubbard S.S."/>
            <person name="Banfield J.F."/>
        </authorList>
    </citation>
    <scope>NUCLEOTIDE SEQUENCE [LARGE SCALE GENOMIC DNA]</scope>
</reference>
<dbReference type="SUPFAM" id="SSF47384">
    <property type="entry name" value="Homodimeric domain of signal transducing histidine kinase"/>
    <property type="match status" value="1"/>
</dbReference>
<dbReference type="InterPro" id="IPR003661">
    <property type="entry name" value="HisK_dim/P_dom"/>
</dbReference>
<dbReference type="InterPro" id="IPR000014">
    <property type="entry name" value="PAS"/>
</dbReference>
<evidence type="ECO:0000256" key="6">
    <source>
        <dbReference type="ARBA" id="ARBA00023012"/>
    </source>
</evidence>
<dbReference type="Gene3D" id="3.30.450.20">
    <property type="entry name" value="PAS domain"/>
    <property type="match status" value="1"/>
</dbReference>
<dbReference type="STRING" id="1802067.A2966_02850"/>
<dbReference type="InterPro" id="IPR005467">
    <property type="entry name" value="His_kinase_dom"/>
</dbReference>
<dbReference type="InterPro" id="IPR000700">
    <property type="entry name" value="PAS-assoc_C"/>
</dbReference>
<sequence length="361" mass="41535">MKDQLRDRRLQTTLKELQNIKFALDQASIVAVTDKDGVIQSVNDKFIEISQYSRKELIGKTHRLINSHHHSREFFNDMWETIKSGKVWRGEIRNQKKDGSFYWVSTVIAPVLDKYGKPEQFIAVRHDITKRKELEQIKDEFLSVASHELKTPITSIKAYTQLLKKQAEGLADNRFCVNLQKMDKQIDRMTKLILDLLDVSKIQAGKLEYKLISFDLNQLLVEIIGDFPLIDGKHKIVLKGRSKRQVIADPYRVAQVVVNLLSNACKYSAADCKIIVRVTPNDELVTVSVKDYGIGIPKDSLESIFYRFCQVNGQKRNSYPGMRLGLYISSEIIKRFGGRLWAKSQEGQGAVFHFTLPYRLN</sequence>
<feature type="domain" description="PAC" evidence="10">
    <location>
        <begin position="88"/>
        <end position="140"/>
    </location>
</feature>
<dbReference type="EC" id="2.7.13.3" evidence="2"/>
<accession>A0A1F7J605</accession>
<dbReference type="InterPro" id="IPR004358">
    <property type="entry name" value="Sig_transdc_His_kin-like_C"/>
</dbReference>
<dbReference type="InterPro" id="IPR036890">
    <property type="entry name" value="HATPase_C_sf"/>
</dbReference>
<keyword evidence="3" id="KW-0597">Phosphoprotein</keyword>
<dbReference type="InterPro" id="IPR001610">
    <property type="entry name" value="PAC"/>
</dbReference>
<evidence type="ECO:0000259" key="9">
    <source>
        <dbReference type="PROSITE" id="PS50112"/>
    </source>
</evidence>
<dbReference type="CDD" id="cd00082">
    <property type="entry name" value="HisKA"/>
    <property type="match status" value="1"/>
</dbReference>
<evidence type="ECO:0000256" key="3">
    <source>
        <dbReference type="ARBA" id="ARBA00022553"/>
    </source>
</evidence>
<comment type="caution">
    <text evidence="11">The sequence shown here is derived from an EMBL/GenBank/DDBJ whole genome shotgun (WGS) entry which is preliminary data.</text>
</comment>
<dbReference type="InterPro" id="IPR035965">
    <property type="entry name" value="PAS-like_dom_sf"/>
</dbReference>
<dbReference type="Gene3D" id="3.30.565.10">
    <property type="entry name" value="Histidine kinase-like ATPase, C-terminal domain"/>
    <property type="match status" value="1"/>
</dbReference>
<dbReference type="InterPro" id="IPR036097">
    <property type="entry name" value="HisK_dim/P_sf"/>
</dbReference>
<dbReference type="NCBIfam" id="TIGR00229">
    <property type="entry name" value="sensory_box"/>
    <property type="match status" value="1"/>
</dbReference>
<feature type="domain" description="PAS" evidence="9">
    <location>
        <begin position="30"/>
        <end position="61"/>
    </location>
</feature>
<dbReference type="PROSITE" id="PS50113">
    <property type="entry name" value="PAC"/>
    <property type="match status" value="1"/>
</dbReference>
<dbReference type="Pfam" id="PF00512">
    <property type="entry name" value="HisKA"/>
    <property type="match status" value="1"/>
</dbReference>
<evidence type="ECO:0000313" key="11">
    <source>
        <dbReference type="EMBL" id="OGK51023.1"/>
    </source>
</evidence>
<evidence type="ECO:0000256" key="2">
    <source>
        <dbReference type="ARBA" id="ARBA00012438"/>
    </source>
</evidence>
<dbReference type="SUPFAM" id="SSF55874">
    <property type="entry name" value="ATPase domain of HSP90 chaperone/DNA topoisomerase II/histidine kinase"/>
    <property type="match status" value="1"/>
</dbReference>
<dbReference type="PRINTS" id="PR00344">
    <property type="entry name" value="BCTRLSENSOR"/>
</dbReference>
<dbReference type="PANTHER" id="PTHR43711">
    <property type="entry name" value="TWO-COMPONENT HISTIDINE KINASE"/>
    <property type="match status" value="1"/>
</dbReference>
<keyword evidence="6" id="KW-0902">Two-component regulatory system</keyword>
<dbReference type="InterPro" id="IPR003594">
    <property type="entry name" value="HATPase_dom"/>
</dbReference>
<dbReference type="PANTHER" id="PTHR43711:SF1">
    <property type="entry name" value="HISTIDINE KINASE 1"/>
    <property type="match status" value="1"/>
</dbReference>
<dbReference type="Proteomes" id="UP000176480">
    <property type="component" value="Unassembled WGS sequence"/>
</dbReference>
<evidence type="ECO:0000256" key="5">
    <source>
        <dbReference type="ARBA" id="ARBA00022777"/>
    </source>
</evidence>
<dbReference type="SMART" id="SM00387">
    <property type="entry name" value="HATPase_c"/>
    <property type="match status" value="1"/>
</dbReference>
<feature type="domain" description="Histidine kinase" evidence="8">
    <location>
        <begin position="144"/>
        <end position="360"/>
    </location>
</feature>
<keyword evidence="5" id="KW-0418">Kinase</keyword>
<name>A0A1F7J605_9BACT</name>
<dbReference type="Pfam" id="PF13426">
    <property type="entry name" value="PAS_9"/>
    <property type="match status" value="1"/>
</dbReference>
<dbReference type="FunFam" id="1.10.287.130:FF:000001">
    <property type="entry name" value="Two-component sensor histidine kinase"/>
    <property type="match status" value="1"/>
</dbReference>
<dbReference type="SMART" id="SM00388">
    <property type="entry name" value="HisKA"/>
    <property type="match status" value="1"/>
</dbReference>
<dbReference type="SMART" id="SM00086">
    <property type="entry name" value="PAC"/>
    <property type="match status" value="1"/>
</dbReference>
<dbReference type="PROSITE" id="PS50109">
    <property type="entry name" value="HIS_KIN"/>
    <property type="match status" value="1"/>
</dbReference>
<dbReference type="Gene3D" id="1.10.287.130">
    <property type="match status" value="1"/>
</dbReference>
<dbReference type="CDD" id="cd00130">
    <property type="entry name" value="PAS"/>
    <property type="match status" value="1"/>
</dbReference>
<evidence type="ECO:0000259" key="10">
    <source>
        <dbReference type="PROSITE" id="PS50113"/>
    </source>
</evidence>
<dbReference type="InterPro" id="IPR050736">
    <property type="entry name" value="Sensor_HK_Regulatory"/>
</dbReference>
<dbReference type="AlphaFoldDB" id="A0A1F7J605"/>
<keyword evidence="7" id="KW-0472">Membrane</keyword>
<dbReference type="PROSITE" id="PS50112">
    <property type="entry name" value="PAS"/>
    <property type="match status" value="1"/>
</dbReference>
<evidence type="ECO:0000256" key="1">
    <source>
        <dbReference type="ARBA" id="ARBA00000085"/>
    </source>
</evidence>
<proteinExistence type="predicted"/>
<keyword evidence="4" id="KW-0808">Transferase</keyword>
<dbReference type="EMBL" id="MGAR01000037">
    <property type="protein sequence ID" value="OGK51023.1"/>
    <property type="molecule type" value="Genomic_DNA"/>
</dbReference>
<dbReference type="Pfam" id="PF02518">
    <property type="entry name" value="HATPase_c"/>
    <property type="match status" value="1"/>
</dbReference>
<dbReference type="SUPFAM" id="SSF55785">
    <property type="entry name" value="PYP-like sensor domain (PAS domain)"/>
    <property type="match status" value="1"/>
</dbReference>
<evidence type="ECO:0000313" key="12">
    <source>
        <dbReference type="Proteomes" id="UP000176480"/>
    </source>
</evidence>
<dbReference type="GO" id="GO:0000155">
    <property type="term" value="F:phosphorelay sensor kinase activity"/>
    <property type="evidence" value="ECO:0007669"/>
    <property type="project" value="InterPro"/>
</dbReference>
<evidence type="ECO:0000259" key="8">
    <source>
        <dbReference type="PROSITE" id="PS50109"/>
    </source>
</evidence>